<dbReference type="PANTHER" id="PTHR33542:SF5">
    <property type="entry name" value="FERROCHELATASE CHE1"/>
    <property type="match status" value="1"/>
</dbReference>
<organism evidence="3 4">
    <name type="scientific">Saccharopolyspora cebuensis</name>
    <dbReference type="NCBI Taxonomy" id="418759"/>
    <lineage>
        <taxon>Bacteria</taxon>
        <taxon>Bacillati</taxon>
        <taxon>Actinomycetota</taxon>
        <taxon>Actinomycetes</taxon>
        <taxon>Pseudonocardiales</taxon>
        <taxon>Pseudonocardiaceae</taxon>
        <taxon>Saccharopolyspora</taxon>
    </lineage>
</organism>
<comment type="caution">
    <text evidence="3">The sequence shown here is derived from an EMBL/GenBank/DDBJ whole genome shotgun (WGS) entry which is preliminary data.</text>
</comment>
<dbReference type="RefSeq" id="WP_345366406.1">
    <property type="nucleotide sequence ID" value="NZ_BAABII010000016.1"/>
</dbReference>
<protein>
    <submittedName>
        <fullName evidence="3">Sirohydrochlorin chelatase</fullName>
    </submittedName>
</protein>
<dbReference type="InterPro" id="IPR050963">
    <property type="entry name" value="Sirohydro_Cobaltochel/CbiX"/>
</dbReference>
<evidence type="ECO:0000313" key="4">
    <source>
        <dbReference type="Proteomes" id="UP001564626"/>
    </source>
</evidence>
<dbReference type="Gene3D" id="3.40.50.1400">
    <property type="match status" value="2"/>
</dbReference>
<dbReference type="PANTHER" id="PTHR33542">
    <property type="entry name" value="SIROHYDROCHLORIN FERROCHELATASE, CHLOROPLASTIC"/>
    <property type="match status" value="1"/>
</dbReference>
<keyword evidence="2" id="KW-0456">Lyase</keyword>
<evidence type="ECO:0000313" key="3">
    <source>
        <dbReference type="EMBL" id="MEY8038978.1"/>
    </source>
</evidence>
<name>A0ABV4CET1_9PSEU</name>
<dbReference type="SUPFAM" id="SSF53800">
    <property type="entry name" value="Chelatase"/>
    <property type="match status" value="1"/>
</dbReference>
<gene>
    <name evidence="3" type="ORF">AB8O55_06185</name>
</gene>
<dbReference type="Pfam" id="PF01903">
    <property type="entry name" value="CbiX"/>
    <property type="match status" value="1"/>
</dbReference>
<keyword evidence="4" id="KW-1185">Reference proteome</keyword>
<dbReference type="CDD" id="cd03416">
    <property type="entry name" value="CbiX_SirB_N"/>
    <property type="match status" value="1"/>
</dbReference>
<dbReference type="EMBL" id="JBGEHV010000007">
    <property type="protein sequence ID" value="MEY8038978.1"/>
    <property type="molecule type" value="Genomic_DNA"/>
</dbReference>
<accession>A0ABV4CET1</accession>
<reference evidence="3 4" key="1">
    <citation type="submission" date="2024-08" db="EMBL/GenBank/DDBJ databases">
        <title>Genome mining of Saccharopolyspora cebuensis PGLac3 from Nigerian medicinal plant.</title>
        <authorList>
            <person name="Ezeobiora C.E."/>
            <person name="Igbokwe N.H."/>
            <person name="Amin D.H."/>
            <person name="Mendie U.E."/>
        </authorList>
    </citation>
    <scope>NUCLEOTIDE SEQUENCE [LARGE SCALE GENOMIC DNA]</scope>
    <source>
        <strain evidence="3 4">PGLac3</strain>
    </source>
</reference>
<proteinExistence type="predicted"/>
<dbReference type="InterPro" id="IPR002762">
    <property type="entry name" value="CbiX-like"/>
</dbReference>
<keyword evidence="1" id="KW-0479">Metal-binding</keyword>
<evidence type="ECO:0000256" key="1">
    <source>
        <dbReference type="ARBA" id="ARBA00022723"/>
    </source>
</evidence>
<evidence type="ECO:0000256" key="2">
    <source>
        <dbReference type="ARBA" id="ARBA00023239"/>
    </source>
</evidence>
<sequence length="244" mass="25589">MHRTPLNPPLVLVAHGTRHPAGPRVVERIAAAAADRLATSVRAAYVDVIGPSVGEVLREIDGPAVVLPAFLAAGYHVRADLPEQLGAERRRVLVTAPLGPAPELAAAMRDRLAEAGWRPGRSVLFSAAGSADPRARADARRAADLLGGLLRQRLGPSYLTTAHPRTAEVAATTAPEFLAPYLLAPGAFHRELAALPGVAARPIGDHPRLVDLVVHRYGDAVGGGVSAHRGRVVRAELMSGPSTR</sequence>
<dbReference type="Proteomes" id="UP001564626">
    <property type="component" value="Unassembled WGS sequence"/>
</dbReference>